<dbReference type="Proteomes" id="UP000319663">
    <property type="component" value="Unassembled WGS sequence"/>
</dbReference>
<keyword evidence="5" id="KW-1185">Reference proteome</keyword>
<dbReference type="EMBL" id="VIFY01000006">
    <property type="protein sequence ID" value="TQB76803.1"/>
    <property type="molecule type" value="Genomic_DNA"/>
</dbReference>
<dbReference type="STRING" id="5098.A0A507R290"/>
<keyword evidence="2" id="KW-1133">Transmembrane helix</keyword>
<organism evidence="4 5">
    <name type="scientific">Monascus purpureus</name>
    <name type="common">Red mold</name>
    <name type="synonym">Monascus anka</name>
    <dbReference type="NCBI Taxonomy" id="5098"/>
    <lineage>
        <taxon>Eukaryota</taxon>
        <taxon>Fungi</taxon>
        <taxon>Dikarya</taxon>
        <taxon>Ascomycota</taxon>
        <taxon>Pezizomycotina</taxon>
        <taxon>Eurotiomycetes</taxon>
        <taxon>Eurotiomycetidae</taxon>
        <taxon>Eurotiales</taxon>
        <taxon>Aspergillaceae</taxon>
        <taxon>Monascus</taxon>
    </lineage>
</organism>
<feature type="region of interest" description="Disordered" evidence="1">
    <location>
        <begin position="103"/>
        <end position="133"/>
    </location>
</feature>
<dbReference type="AlphaFoldDB" id="A0A507R290"/>
<keyword evidence="2" id="KW-0472">Membrane</keyword>
<gene>
    <name evidence="4" type="primary">AIM18</name>
    <name evidence="4" type="ORF">MPDQ_006580</name>
</gene>
<reference evidence="4 5" key="1">
    <citation type="submission" date="2019-06" db="EMBL/GenBank/DDBJ databases">
        <title>Wine fermentation using esterase from Monascus purpureus.</title>
        <authorList>
            <person name="Geng C."/>
            <person name="Zhang Y."/>
        </authorList>
    </citation>
    <scope>NUCLEOTIDE SEQUENCE [LARGE SCALE GENOMIC DNA]</scope>
    <source>
        <strain evidence="4">HQ1</strain>
    </source>
</reference>
<dbReference type="PANTHER" id="PTHR47284">
    <property type="entry name" value="FATTY-ACID-BINDING PROTEIN 2"/>
    <property type="match status" value="1"/>
</dbReference>
<dbReference type="InterPro" id="IPR016087">
    <property type="entry name" value="Chalcone_isomerase"/>
</dbReference>
<evidence type="ECO:0000256" key="1">
    <source>
        <dbReference type="SAM" id="MobiDB-lite"/>
    </source>
</evidence>
<feature type="compositionally biased region" description="Basic and acidic residues" evidence="1">
    <location>
        <begin position="104"/>
        <end position="116"/>
    </location>
</feature>
<comment type="caution">
    <text evidence="4">The sequence shown here is derived from an EMBL/GenBank/DDBJ whole genome shotgun (WGS) entry which is preliminary data.</text>
</comment>
<dbReference type="GO" id="GO:0016872">
    <property type="term" value="F:intramolecular lyase activity"/>
    <property type="evidence" value="ECO:0007669"/>
    <property type="project" value="InterPro"/>
</dbReference>
<evidence type="ECO:0000259" key="3">
    <source>
        <dbReference type="Pfam" id="PF16035"/>
    </source>
</evidence>
<feature type="domain" description="Chalcone isomerase" evidence="3">
    <location>
        <begin position="194"/>
        <end position="422"/>
    </location>
</feature>
<protein>
    <submittedName>
        <fullName evidence="4">Altered inheritance of mitochondria protein 18 mitochondrial</fullName>
    </submittedName>
</protein>
<evidence type="ECO:0000256" key="2">
    <source>
        <dbReference type="SAM" id="Phobius"/>
    </source>
</evidence>
<dbReference type="InterPro" id="IPR036298">
    <property type="entry name" value="Chalcone_isomerase_sf"/>
</dbReference>
<evidence type="ECO:0000313" key="5">
    <source>
        <dbReference type="Proteomes" id="UP000319663"/>
    </source>
</evidence>
<dbReference type="Pfam" id="PF16035">
    <property type="entry name" value="Chalcone_2"/>
    <property type="match status" value="1"/>
</dbReference>
<feature type="region of interest" description="Disordered" evidence="1">
    <location>
        <begin position="173"/>
        <end position="192"/>
    </location>
</feature>
<name>A0A507R290_MONPU</name>
<dbReference type="InterPro" id="IPR016088">
    <property type="entry name" value="Chalcone_isomerase_3-sand"/>
</dbReference>
<feature type="region of interest" description="Disordered" evidence="1">
    <location>
        <begin position="41"/>
        <end position="65"/>
    </location>
</feature>
<dbReference type="Gene3D" id="3.50.70.10">
    <property type="match status" value="1"/>
</dbReference>
<accession>A0A507R290</accession>
<sequence length="436" mass="48080">MATKMALPSSAYNLPFRSCSQCLRHPPRIPRYHQRFLNTSSPLRSSAPAAKNPLRSSQSSHAREQEIAQYRRSMLVSAVGIVVCAVGMYGVIKTDVFGASLAKQDSKDKRKDEKTDIGTVRLDGPGSSTSFPGTSVIRIPGQDDALQQVPTGNSSVPFFPTTIRLPRTLASDSPAEELNLKPGEEVPTSSRDEEEYQLLGLGIRTVSFLKIQVYAVGLYVAKSDIPELQKLLVRTAIRPPGQEKTNTDAFIADAATSLVPGERQQLKDLLLDPEQSNEAWNEIFKKSQKKQDEGIRTVLRIVPTRNTDFMHLRDGWVRGITARASAAQKAQNPEFQDESFGTALNDFKTVFGGGLRKSVPKGQPLLLHRNTHGVFDALYEPDPAQPLRWMGRVHDERISRLVWLHYLGGKTVASEAARQSVVEGVMGVVERPVGTV</sequence>
<dbReference type="PANTHER" id="PTHR47284:SF3">
    <property type="entry name" value="FATTY-ACID-BINDING PROTEIN 2"/>
    <property type="match status" value="1"/>
</dbReference>
<dbReference type="OrthoDB" id="18193at2759"/>
<feature type="transmembrane region" description="Helical" evidence="2">
    <location>
        <begin position="73"/>
        <end position="92"/>
    </location>
</feature>
<feature type="compositionally biased region" description="Low complexity" evidence="1">
    <location>
        <begin position="124"/>
        <end position="133"/>
    </location>
</feature>
<keyword evidence="2" id="KW-0812">Transmembrane</keyword>
<proteinExistence type="predicted"/>
<evidence type="ECO:0000313" key="4">
    <source>
        <dbReference type="EMBL" id="TQB76803.1"/>
    </source>
</evidence>
<dbReference type="SUPFAM" id="SSF54626">
    <property type="entry name" value="Chalcone isomerase"/>
    <property type="match status" value="1"/>
</dbReference>